<feature type="binding site" evidence="3">
    <location>
        <position position="8"/>
    </location>
    <ligand>
        <name>GTP</name>
        <dbReference type="ChEBI" id="CHEBI:37565"/>
    </ligand>
</feature>
<dbReference type="GO" id="GO:0005525">
    <property type="term" value="F:GTP binding"/>
    <property type="evidence" value="ECO:0007669"/>
    <property type="project" value="UniProtKB-KW"/>
</dbReference>
<keyword evidence="2 3" id="KW-0342">GTP-binding</keyword>
<dbReference type="InParanoid" id="G0QZR6"/>
<dbReference type="SMART" id="SM00175">
    <property type="entry name" value="RAB"/>
    <property type="match status" value="1"/>
</dbReference>
<keyword evidence="6" id="KW-1185">Reference proteome</keyword>
<dbReference type="OMA" id="RFRSEWG"/>
<dbReference type="NCBIfam" id="TIGR00231">
    <property type="entry name" value="small_GTP"/>
    <property type="match status" value="1"/>
</dbReference>
<dbReference type="PROSITE" id="PS51417">
    <property type="entry name" value="ARF"/>
    <property type="match status" value="1"/>
</dbReference>
<evidence type="ECO:0000256" key="1">
    <source>
        <dbReference type="ARBA" id="ARBA00022741"/>
    </source>
</evidence>
<dbReference type="Pfam" id="PF00025">
    <property type="entry name" value="Arf"/>
    <property type="match status" value="1"/>
</dbReference>
<dbReference type="RefSeq" id="XP_004030519.1">
    <property type="nucleotide sequence ID" value="XM_004030471.1"/>
</dbReference>
<accession>G0QZR6</accession>
<dbReference type="PRINTS" id="PR00328">
    <property type="entry name" value="SAR1GTPBP"/>
</dbReference>
<evidence type="ECO:0000313" key="5">
    <source>
        <dbReference type="EMBL" id="EGR29283.1"/>
    </source>
</evidence>
<proteinExistence type="inferred from homology"/>
<organism evidence="5 6">
    <name type="scientific">Ichthyophthirius multifiliis</name>
    <name type="common">White spot disease agent</name>
    <name type="synonym">Ich</name>
    <dbReference type="NCBI Taxonomy" id="5932"/>
    <lineage>
        <taxon>Eukaryota</taxon>
        <taxon>Sar</taxon>
        <taxon>Alveolata</taxon>
        <taxon>Ciliophora</taxon>
        <taxon>Intramacronucleata</taxon>
        <taxon>Oligohymenophorea</taxon>
        <taxon>Hymenostomatida</taxon>
        <taxon>Ophryoglenina</taxon>
        <taxon>Ichthyophthirius</taxon>
    </lineage>
</organism>
<dbReference type="AlphaFoldDB" id="G0QZR6"/>
<comment type="similarity">
    <text evidence="4">Belongs to the small GTPase superfamily. Arf family.</text>
</comment>
<feature type="binding site" evidence="3">
    <location>
        <begin position="64"/>
        <end position="67"/>
    </location>
    <ligand>
        <name>GTP</name>
        <dbReference type="ChEBI" id="CHEBI:37565"/>
    </ligand>
</feature>
<dbReference type="GeneID" id="14905388"/>
<protein>
    <submittedName>
        <fullName evidence="5">Uncharacterized protein</fullName>
    </submittedName>
</protein>
<dbReference type="EMBL" id="GL984166">
    <property type="protein sequence ID" value="EGR29283.1"/>
    <property type="molecule type" value="Genomic_DNA"/>
</dbReference>
<dbReference type="Proteomes" id="UP000008983">
    <property type="component" value="Unassembled WGS sequence"/>
</dbReference>
<evidence type="ECO:0000256" key="2">
    <source>
        <dbReference type="ARBA" id="ARBA00023134"/>
    </source>
</evidence>
<dbReference type="STRING" id="857967.G0QZR6"/>
<keyword evidence="1 3" id="KW-0547">Nucleotide-binding</keyword>
<name>G0QZR6_ICHMU</name>
<dbReference type="InterPro" id="IPR005225">
    <property type="entry name" value="Small_GTP-bd"/>
</dbReference>
<dbReference type="eggNOG" id="KOG0075">
    <property type="taxonomic scope" value="Eukaryota"/>
</dbReference>
<evidence type="ECO:0000256" key="4">
    <source>
        <dbReference type="RuleBase" id="RU003925"/>
    </source>
</evidence>
<dbReference type="PROSITE" id="PS51419">
    <property type="entry name" value="RAB"/>
    <property type="match status" value="1"/>
</dbReference>
<evidence type="ECO:0000313" key="6">
    <source>
        <dbReference type="Proteomes" id="UP000008983"/>
    </source>
</evidence>
<dbReference type="PANTHER" id="PTHR45732:SF2">
    <property type="entry name" value="ADP-RIBOSYLATION FACTOR LIKE PROTEIN"/>
    <property type="match status" value="1"/>
</dbReference>
<evidence type="ECO:0000256" key="3">
    <source>
        <dbReference type="PIRSR" id="PIRSR606689-1"/>
    </source>
</evidence>
<dbReference type="SUPFAM" id="SSF52540">
    <property type="entry name" value="P-loop containing nucleoside triphosphate hydrolases"/>
    <property type="match status" value="1"/>
</dbReference>
<gene>
    <name evidence="5" type="ORF">IMG5_159290</name>
</gene>
<dbReference type="InterPro" id="IPR027417">
    <property type="entry name" value="P-loop_NTPase"/>
</dbReference>
<dbReference type="Gene3D" id="3.40.50.300">
    <property type="entry name" value="P-loop containing nucleotide triphosphate hydrolases"/>
    <property type="match status" value="1"/>
</dbReference>
<dbReference type="PANTHER" id="PTHR45732">
    <property type="entry name" value="ADP-RIBOSYLATION FACTOR-LIKE PROTEIN 8"/>
    <property type="match status" value="1"/>
</dbReference>
<sequence length="120" mass="13825">MKMWDIGGQVQYRSEWGLYTRDADAILFVIDTSNRDTQAISKRELHTLLEDKELQNIPILIVGNKIDLKGHLSEKEIIEGMNLDYVTTNPWIVVMVSALKGDNISLIIDWLIKQNNKKKN</sequence>
<dbReference type="GO" id="GO:0003924">
    <property type="term" value="F:GTPase activity"/>
    <property type="evidence" value="ECO:0007669"/>
    <property type="project" value="InterPro"/>
</dbReference>
<reference evidence="5 6" key="1">
    <citation type="submission" date="2011-07" db="EMBL/GenBank/DDBJ databases">
        <authorList>
            <person name="Coyne R."/>
            <person name="Brami D."/>
            <person name="Johnson J."/>
            <person name="Hostetler J."/>
            <person name="Hannick L."/>
            <person name="Clark T."/>
            <person name="Cassidy-Hanley D."/>
            <person name="Inman J."/>
        </authorList>
    </citation>
    <scope>NUCLEOTIDE SEQUENCE [LARGE SCALE GENOMIC DNA]</scope>
    <source>
        <strain evidence="5 6">G5</strain>
    </source>
</reference>
<dbReference type="OrthoDB" id="2011769at2759"/>
<dbReference type="InterPro" id="IPR006689">
    <property type="entry name" value="Small_GTPase_ARF/SAR"/>
</dbReference>